<proteinExistence type="predicted"/>
<reference evidence="3" key="2">
    <citation type="submission" date="2015-01" db="EMBL/GenBank/DDBJ databases">
        <title>Complete genome sequence of Methylobacterium aquaticum strain 22A.</title>
        <authorList>
            <person name="Tani A."/>
            <person name="Ogura Y."/>
            <person name="Hayashi T."/>
        </authorList>
    </citation>
    <scope>NUCLEOTIDE SEQUENCE [LARGE SCALE GENOMIC DNA]</scope>
    <source>
        <strain evidence="3">MA-22A</strain>
    </source>
</reference>
<accession>A0A0C6FDL7</accession>
<evidence type="ECO:0000313" key="3">
    <source>
        <dbReference type="Proteomes" id="UP000061432"/>
    </source>
</evidence>
<organism evidence="2 3">
    <name type="scientific">Methylobacterium aquaticum</name>
    <dbReference type="NCBI Taxonomy" id="270351"/>
    <lineage>
        <taxon>Bacteria</taxon>
        <taxon>Pseudomonadati</taxon>
        <taxon>Pseudomonadota</taxon>
        <taxon>Alphaproteobacteria</taxon>
        <taxon>Hyphomicrobiales</taxon>
        <taxon>Methylobacteriaceae</taxon>
        <taxon>Methylobacterium</taxon>
    </lineage>
</organism>
<feature type="signal peptide" evidence="1">
    <location>
        <begin position="1"/>
        <end position="23"/>
    </location>
</feature>
<dbReference type="OrthoDB" id="564699at2"/>
<dbReference type="STRING" id="270351.Maq22A_c17755"/>
<keyword evidence="1" id="KW-0732">Signal</keyword>
<dbReference type="AlphaFoldDB" id="A0A0C6FDL7"/>
<feature type="chain" id="PRO_5002189102" evidence="1">
    <location>
        <begin position="24"/>
        <end position="572"/>
    </location>
</feature>
<dbReference type="Gene3D" id="2.160.20.10">
    <property type="entry name" value="Single-stranded right-handed beta-helix, Pectin lyase-like"/>
    <property type="match status" value="1"/>
</dbReference>
<dbReference type="EMBL" id="AP014704">
    <property type="protein sequence ID" value="BAQ46658.1"/>
    <property type="molecule type" value="Genomic_DNA"/>
</dbReference>
<dbReference type="InterPro" id="IPR011050">
    <property type="entry name" value="Pectin_lyase_fold/virulence"/>
</dbReference>
<gene>
    <name evidence="2" type="ORF">Maq22A_c17755</name>
</gene>
<evidence type="ECO:0000256" key="1">
    <source>
        <dbReference type="SAM" id="SignalP"/>
    </source>
</evidence>
<dbReference type="SUPFAM" id="SSF51126">
    <property type="entry name" value="Pectin lyase-like"/>
    <property type="match status" value="1"/>
</dbReference>
<protein>
    <submittedName>
        <fullName evidence="2">Uncharacterized protein</fullName>
    </submittedName>
</protein>
<dbReference type="PATRIC" id="fig|270351.10.peg.3430"/>
<sequence length="572" mass="57972">MVARIPRIALVMTLALLAPGVEAQGTAPMVPVPNRPANDNSSAPANTRYVDGVAQGLLDAINGRAPLANPNFTGKVTAPAFAGDGAVLTLFGRSLADPAAEVVSVLDKGADLTGSADSAGAFDAAAAAAKTWRIPPGTYRLARNVANPSDRLLLMDVGVQITGPGKLVNYGEMRDYRSQYGQNARIIKGTGVTGYEADAPPDGERLSPILYGLQVAGGDGIAGLLGSTINTLPAIGPNGASQFKQPTGVTAYGELSATASGNSVFGLFGRVDIRARGHASNELNTMNWYAAPPASPSIDDVNVPNTSATIPITLTLAAAGRFSSYAALRITQEGSSHPQAYNYGIVTRPGAIKLWNAYFAGAAGAATKNGVYSAVLGGGDNVVLKTVGPTVAKNRALAVRDAGDLEQASLRQDGTITSGASASANPLAQITVSGSATLRGLANTAAWYGVDATPGSGIGAGVQMGAINGNLPYVAASRYGAGDGTPAPLAFMTDATERARLDTGGNLGIGTMSPGARLDVAGTLRGQMLTLPAAPTSANIPASYWTAVKRTDDGSVKMCANDGGTIKCVAMQ</sequence>
<dbReference type="KEGG" id="maqu:Maq22A_c17755"/>
<dbReference type="InterPro" id="IPR012334">
    <property type="entry name" value="Pectin_lyas_fold"/>
</dbReference>
<dbReference type="RefSeq" id="WP_145984667.1">
    <property type="nucleotide sequence ID" value="NZ_AP014704.1"/>
</dbReference>
<reference evidence="2 3" key="1">
    <citation type="journal article" date="2015" name="Genome Announc.">
        <title>Complete Genome Sequence of Methylobacterium aquaticum Strain 22A, Isolated from Racomitrium japonicum Moss.</title>
        <authorList>
            <person name="Tani A."/>
            <person name="Ogura Y."/>
            <person name="Hayashi T."/>
            <person name="Kimbara K."/>
        </authorList>
    </citation>
    <scope>NUCLEOTIDE SEQUENCE [LARGE SCALE GENOMIC DNA]</scope>
    <source>
        <strain evidence="2 3">MA-22A</strain>
    </source>
</reference>
<evidence type="ECO:0000313" key="2">
    <source>
        <dbReference type="EMBL" id="BAQ46658.1"/>
    </source>
</evidence>
<dbReference type="Proteomes" id="UP000061432">
    <property type="component" value="Chromosome"/>
</dbReference>
<name>A0A0C6FDL7_9HYPH</name>